<comment type="caution">
    <text evidence="7">The sequence shown here is derived from an EMBL/GenBank/DDBJ whole genome shotgun (WGS) entry which is preliminary data.</text>
</comment>
<evidence type="ECO:0000256" key="1">
    <source>
        <dbReference type="ARBA" id="ARBA00004141"/>
    </source>
</evidence>
<feature type="transmembrane region" description="Helical" evidence="5">
    <location>
        <begin position="216"/>
        <end position="240"/>
    </location>
</feature>
<dbReference type="InterPro" id="IPR036259">
    <property type="entry name" value="MFS_trans_sf"/>
</dbReference>
<dbReference type="Pfam" id="PF07690">
    <property type="entry name" value="MFS_1"/>
    <property type="match status" value="1"/>
</dbReference>
<accession>A0A0G1TXS8</accession>
<feature type="transmembrane region" description="Helical" evidence="5">
    <location>
        <begin position="369"/>
        <end position="389"/>
    </location>
</feature>
<dbReference type="Gene3D" id="1.20.1250.20">
    <property type="entry name" value="MFS general substrate transporter like domains"/>
    <property type="match status" value="2"/>
</dbReference>
<keyword evidence="3 5" id="KW-1133">Transmembrane helix</keyword>
<name>A0A0G1TXS8_9BACT</name>
<feature type="domain" description="Major facilitator superfamily (MFS) profile" evidence="6">
    <location>
        <begin position="184"/>
        <end position="390"/>
    </location>
</feature>
<dbReference type="PANTHER" id="PTHR23518">
    <property type="entry name" value="C-METHYLTRANSFERASE"/>
    <property type="match status" value="1"/>
</dbReference>
<proteinExistence type="predicted"/>
<keyword evidence="2 5" id="KW-0812">Transmembrane</keyword>
<dbReference type="PROSITE" id="PS00216">
    <property type="entry name" value="SUGAR_TRANSPORT_1"/>
    <property type="match status" value="1"/>
</dbReference>
<evidence type="ECO:0000313" key="8">
    <source>
        <dbReference type="Proteomes" id="UP000034739"/>
    </source>
</evidence>
<evidence type="ECO:0000256" key="5">
    <source>
        <dbReference type="SAM" id="Phobius"/>
    </source>
</evidence>
<evidence type="ECO:0000256" key="4">
    <source>
        <dbReference type="ARBA" id="ARBA00023136"/>
    </source>
</evidence>
<dbReference type="EMBL" id="LCOY01000053">
    <property type="protein sequence ID" value="KKU86564.1"/>
    <property type="molecule type" value="Genomic_DNA"/>
</dbReference>
<dbReference type="InterPro" id="IPR011701">
    <property type="entry name" value="MFS"/>
</dbReference>
<dbReference type="GO" id="GO:0022857">
    <property type="term" value="F:transmembrane transporter activity"/>
    <property type="evidence" value="ECO:0007669"/>
    <property type="project" value="InterPro"/>
</dbReference>
<dbReference type="InterPro" id="IPR005829">
    <property type="entry name" value="Sugar_transporter_CS"/>
</dbReference>
<dbReference type="AlphaFoldDB" id="A0A0G1TXS8"/>
<dbReference type="Proteomes" id="UP000034739">
    <property type="component" value="Unassembled WGS sequence"/>
</dbReference>
<keyword evidence="4 5" id="KW-0472">Membrane</keyword>
<reference evidence="7 8" key="1">
    <citation type="journal article" date="2015" name="Nature">
        <title>rRNA introns, odd ribosomes, and small enigmatic genomes across a large radiation of phyla.</title>
        <authorList>
            <person name="Brown C.T."/>
            <person name="Hug L.A."/>
            <person name="Thomas B.C."/>
            <person name="Sharon I."/>
            <person name="Castelle C.J."/>
            <person name="Singh A."/>
            <person name="Wilkins M.J."/>
            <person name="Williams K.H."/>
            <person name="Banfield J.F."/>
        </authorList>
    </citation>
    <scope>NUCLEOTIDE SEQUENCE [LARGE SCALE GENOMIC DNA]</scope>
</reference>
<feature type="transmembrane region" description="Helical" evidence="5">
    <location>
        <begin position="177"/>
        <end position="196"/>
    </location>
</feature>
<comment type="subcellular location">
    <subcellularLocation>
        <location evidence="1">Membrane</location>
        <topology evidence="1">Multi-pass membrane protein</topology>
    </subcellularLocation>
</comment>
<feature type="transmembrane region" description="Helical" evidence="5">
    <location>
        <begin position="146"/>
        <end position="165"/>
    </location>
</feature>
<evidence type="ECO:0000313" key="7">
    <source>
        <dbReference type="EMBL" id="KKU86564.1"/>
    </source>
</evidence>
<dbReference type="GO" id="GO:0016020">
    <property type="term" value="C:membrane"/>
    <property type="evidence" value="ECO:0007669"/>
    <property type="project" value="UniProtKB-SubCell"/>
</dbReference>
<feature type="transmembrane region" description="Helical" evidence="5">
    <location>
        <begin position="252"/>
        <end position="271"/>
    </location>
</feature>
<protein>
    <submittedName>
        <fullName evidence="7">Major facilitator superfamily</fullName>
    </submittedName>
</protein>
<feature type="transmembrane region" description="Helical" evidence="5">
    <location>
        <begin position="86"/>
        <end position="109"/>
    </location>
</feature>
<feature type="transmembrane region" description="Helical" evidence="5">
    <location>
        <begin position="291"/>
        <end position="317"/>
    </location>
</feature>
<evidence type="ECO:0000256" key="3">
    <source>
        <dbReference type="ARBA" id="ARBA00022989"/>
    </source>
</evidence>
<dbReference type="PROSITE" id="PS50850">
    <property type="entry name" value="MFS"/>
    <property type="match status" value="1"/>
</dbReference>
<feature type="transmembrane region" description="Helical" evidence="5">
    <location>
        <begin position="338"/>
        <end position="363"/>
    </location>
</feature>
<dbReference type="PANTHER" id="PTHR23518:SF2">
    <property type="entry name" value="MAJOR FACILITATOR SUPERFAMILY TRANSPORTER"/>
    <property type="match status" value="1"/>
</dbReference>
<gene>
    <name evidence="7" type="ORF">UY16_C0053G0007</name>
</gene>
<dbReference type="CDD" id="cd17370">
    <property type="entry name" value="MFS_MJ1317_like"/>
    <property type="match status" value="1"/>
</dbReference>
<sequence>MEQKKYFGFPRNVLILSIVSFLNDIGGETVKRTIPLYLANVLGVKTTIIGLIEGVGEAVPHLLQPIAGNITDRTQKRKPLIVAGQALRSSMLLLFFATSWPMVLLLRFLDRSGKGVTTAPRDALISISSRGHAGRAFGLNRALDNAGAVVGMLAATIIIAAVGRGAFMMSTGVFRSIVLLAAVPLVISLLLLVFFIRDVPVVHHHPRWVLHNQFGHKYYLFLFFSFLFALGNSSDAFLILKAQGAGLTLWQIFLLLAGYSLVSSLSGFPLANLSDRVGRKKLLVAGWFLYSLVYFLFAQANAIGLIVGLFFIYGLYYGCTEGAAKALVSDVVDQERQGMAYGVYNMVVGVTLLPASLLAGFLWQTFAPSVAFTFSAGTAFVAAIGLLVFL</sequence>
<organism evidence="7 8">
    <name type="scientific">Candidatus Gottesmanbacteria bacterium GW2011_GWA2_47_9</name>
    <dbReference type="NCBI Taxonomy" id="1618445"/>
    <lineage>
        <taxon>Bacteria</taxon>
        <taxon>Candidatus Gottesmaniibacteriota</taxon>
    </lineage>
</organism>
<evidence type="ECO:0000259" key="6">
    <source>
        <dbReference type="PROSITE" id="PS50850"/>
    </source>
</evidence>
<evidence type="ECO:0000256" key="2">
    <source>
        <dbReference type="ARBA" id="ARBA00022692"/>
    </source>
</evidence>
<dbReference type="SUPFAM" id="SSF103473">
    <property type="entry name" value="MFS general substrate transporter"/>
    <property type="match status" value="1"/>
</dbReference>
<dbReference type="InterPro" id="IPR020846">
    <property type="entry name" value="MFS_dom"/>
</dbReference>